<dbReference type="Pfam" id="PF02383">
    <property type="entry name" value="Syja_N"/>
    <property type="match status" value="1"/>
</dbReference>
<dbReference type="OrthoDB" id="405996at2759"/>
<evidence type="ECO:0000313" key="3">
    <source>
        <dbReference type="EMBL" id="PPQ92705.1"/>
    </source>
</evidence>
<evidence type="ECO:0000256" key="1">
    <source>
        <dbReference type="SAM" id="Phobius"/>
    </source>
</evidence>
<proteinExistence type="predicted"/>
<evidence type="ECO:0000259" key="2">
    <source>
        <dbReference type="PROSITE" id="PS50275"/>
    </source>
</evidence>
<comment type="caution">
    <text evidence="3">The sequence shown here is derived from an EMBL/GenBank/DDBJ whole genome shotgun (WGS) entry which is preliminary data.</text>
</comment>
<sequence length="662" mass="75775">MRPLHQRYTLYSERNDTYIFVPEGEAQSLTIHRSSGDITLNSPKYTVPYAAQRSQKVIYGILGLISLTLSEYVIIITGRTLQGQLMGHDIYRATEFDILPLASVSAYVPPHPVEAHLLGLVRSHLNGGNFLFSYTWDLTRRLQVQWDSQETDAGKAFWEVVDDRFFWNRHLQTKLIDQAASNPHAAYGSFILPIMYGTFDLRPTFLHGRHMYLALISRRSRFRAGTRYFRRGIDQNGHVANFNETEQILLVEGQTTPGSVRINDDNFATKLSFVQIRGSVPVFWSEINTLRYKPDLQIMDLQQTDNAMYTHFTSLMDVYGRQYLVNLVNQKGYEKPVKEAYERFVAQLDLPDVKYQYFDFHAECKNMRWDRISVLIDKLKDDLDKEGLINNDEPAPKKMQTGTVRTNCMDNLDRTNVVQAAVAKYILNQQLRALGILSADDGVDDYEVFSKEFREMWADHADNIAKAYGGSGALKSDFTRTNKRTKMGALEDGYKSVMRYLKNNFFDGARQDGFDLVTGTWVPRKNPSSALFLITDPRPLIMRSMPAIASFSLFMICAGLTLPRTSDYSLVYYFLLWFSLFSMAIVFILVHGIDYVSWPRLNPPTDIIYYSGPGYRSGQHGKGLNGKSEPSWKKAKWLSAGGRRTKSLVEEVELGTVKKRLD</sequence>
<keyword evidence="1" id="KW-1133">Transmembrane helix</keyword>
<evidence type="ECO:0000313" key="4">
    <source>
        <dbReference type="Proteomes" id="UP000283269"/>
    </source>
</evidence>
<dbReference type="InterPro" id="IPR002013">
    <property type="entry name" value="SAC_dom"/>
</dbReference>
<dbReference type="EMBL" id="NHYD01000994">
    <property type="protein sequence ID" value="PPQ92705.1"/>
    <property type="molecule type" value="Genomic_DNA"/>
</dbReference>
<feature type="transmembrane region" description="Helical" evidence="1">
    <location>
        <begin position="57"/>
        <end position="76"/>
    </location>
</feature>
<dbReference type="STRING" id="93625.A0A409XPH7"/>
<keyword evidence="1" id="KW-0812">Transmembrane</keyword>
<dbReference type="InParanoid" id="A0A409XPH7"/>
<dbReference type="PROSITE" id="PS50275">
    <property type="entry name" value="SAC"/>
    <property type="match status" value="1"/>
</dbReference>
<dbReference type="PANTHER" id="PTHR45662:SF2">
    <property type="entry name" value="PHOSPHATIDYLINOSITOL-3-PHOSPHATASE SAC1"/>
    <property type="match status" value="1"/>
</dbReference>
<keyword evidence="1" id="KW-0472">Membrane</keyword>
<keyword evidence="4" id="KW-1185">Reference proteome</keyword>
<reference evidence="3 4" key="1">
    <citation type="journal article" date="2018" name="Evol. Lett.">
        <title>Horizontal gene cluster transfer increased hallucinogenic mushroom diversity.</title>
        <authorList>
            <person name="Reynolds H.T."/>
            <person name="Vijayakumar V."/>
            <person name="Gluck-Thaler E."/>
            <person name="Korotkin H.B."/>
            <person name="Matheny P.B."/>
            <person name="Slot J.C."/>
        </authorList>
    </citation>
    <scope>NUCLEOTIDE SEQUENCE [LARGE SCALE GENOMIC DNA]</scope>
    <source>
        <strain evidence="3 4">2631</strain>
    </source>
</reference>
<accession>A0A409XPH7</accession>
<organism evidence="3 4">
    <name type="scientific">Psilocybe cyanescens</name>
    <dbReference type="NCBI Taxonomy" id="93625"/>
    <lineage>
        <taxon>Eukaryota</taxon>
        <taxon>Fungi</taxon>
        <taxon>Dikarya</taxon>
        <taxon>Basidiomycota</taxon>
        <taxon>Agaricomycotina</taxon>
        <taxon>Agaricomycetes</taxon>
        <taxon>Agaricomycetidae</taxon>
        <taxon>Agaricales</taxon>
        <taxon>Agaricineae</taxon>
        <taxon>Strophariaceae</taxon>
        <taxon>Psilocybe</taxon>
    </lineage>
</organism>
<feature type="domain" description="SAC" evidence="2">
    <location>
        <begin position="121"/>
        <end position="470"/>
    </location>
</feature>
<dbReference type="FunCoup" id="A0A409XPH7">
    <property type="interactions" value="987"/>
</dbReference>
<feature type="transmembrane region" description="Helical" evidence="1">
    <location>
        <begin position="570"/>
        <end position="590"/>
    </location>
</feature>
<dbReference type="GO" id="GO:0005783">
    <property type="term" value="C:endoplasmic reticulum"/>
    <property type="evidence" value="ECO:0007669"/>
    <property type="project" value="TreeGrafter"/>
</dbReference>
<name>A0A409XPH7_PSICY</name>
<dbReference type="GO" id="GO:0046856">
    <property type="term" value="P:phosphatidylinositol dephosphorylation"/>
    <property type="evidence" value="ECO:0007669"/>
    <property type="project" value="TreeGrafter"/>
</dbReference>
<feature type="transmembrane region" description="Helical" evidence="1">
    <location>
        <begin position="547"/>
        <end position="564"/>
    </location>
</feature>
<protein>
    <recommendedName>
        <fullName evidence="2">SAC domain-containing protein</fullName>
    </recommendedName>
</protein>
<dbReference type="PANTHER" id="PTHR45662">
    <property type="entry name" value="PHOSPHATIDYLINOSITIDE PHOSPHATASE SAC1"/>
    <property type="match status" value="1"/>
</dbReference>
<dbReference type="AlphaFoldDB" id="A0A409XPH7"/>
<dbReference type="Proteomes" id="UP000283269">
    <property type="component" value="Unassembled WGS sequence"/>
</dbReference>
<gene>
    <name evidence="3" type="ORF">CVT25_014012</name>
</gene>
<dbReference type="GO" id="GO:0043812">
    <property type="term" value="F:phosphatidylinositol-4-phosphate phosphatase activity"/>
    <property type="evidence" value="ECO:0007669"/>
    <property type="project" value="TreeGrafter"/>
</dbReference>